<evidence type="ECO:0000313" key="1">
    <source>
        <dbReference type="EMBL" id="SDU81332.1"/>
    </source>
</evidence>
<gene>
    <name evidence="1" type="ORF">SAMN04489737_1485</name>
</gene>
<evidence type="ECO:0000313" key="2">
    <source>
        <dbReference type="Proteomes" id="UP000214355"/>
    </source>
</evidence>
<dbReference type="Pfam" id="PF19461">
    <property type="entry name" value="DUF5998"/>
    <property type="match status" value="1"/>
</dbReference>
<keyword evidence="2" id="KW-1185">Reference proteome</keyword>
<protein>
    <submittedName>
        <fullName evidence="1">Uncharacterized protein</fullName>
    </submittedName>
</protein>
<dbReference type="STRING" id="131112.SAMN04489737_1485"/>
<dbReference type="EMBL" id="LT629804">
    <property type="protein sequence ID" value="SDU81332.1"/>
    <property type="molecule type" value="Genomic_DNA"/>
</dbReference>
<name>A0A1H2LKF2_9ACTO</name>
<dbReference type="InterPro" id="IPR046040">
    <property type="entry name" value="DUF5998"/>
</dbReference>
<sequence length="189" mass="21148">METMDNDRMSELVAVLERLLPLNSPVFDDLTQALGDAEIRTFYVRPETIFDADSVYERVVVFAASVRRLFLIYTDTSYEMNSSGELVTTAQAVDLQSIKEHHVVRRRQLAGNTAGQLNSVLLRLRWGAAFAADLHPGACDDPMCTNDHGYLGALTNEDFQIYLEAVHDGAYFQPGVDFINELVAMLGQR</sequence>
<accession>A0A1H2LKF2</accession>
<dbReference type="Proteomes" id="UP000214355">
    <property type="component" value="Chromosome I"/>
</dbReference>
<dbReference type="AlphaFoldDB" id="A0A1H2LKF2"/>
<organism evidence="1 2">
    <name type="scientific">Arcanobacterium phocae</name>
    <dbReference type="NCBI Taxonomy" id="131112"/>
    <lineage>
        <taxon>Bacteria</taxon>
        <taxon>Bacillati</taxon>
        <taxon>Actinomycetota</taxon>
        <taxon>Actinomycetes</taxon>
        <taxon>Actinomycetales</taxon>
        <taxon>Actinomycetaceae</taxon>
        <taxon>Arcanobacterium</taxon>
    </lineage>
</organism>
<reference evidence="2" key="1">
    <citation type="submission" date="2016-10" db="EMBL/GenBank/DDBJ databases">
        <authorList>
            <person name="Varghese N."/>
            <person name="Submissions S."/>
        </authorList>
    </citation>
    <scope>NUCLEOTIDE SEQUENCE [LARGE SCALE GENOMIC DNA]</scope>
    <source>
        <strain evidence="2">DSM 10002</strain>
    </source>
</reference>
<proteinExistence type="predicted"/>